<evidence type="ECO:0000313" key="4">
    <source>
        <dbReference type="EMBL" id="GMI92929.1"/>
    </source>
</evidence>
<evidence type="ECO:0000313" key="5">
    <source>
        <dbReference type="Proteomes" id="UP001165190"/>
    </source>
</evidence>
<feature type="domain" description="Reverse transcriptase zinc-binding" evidence="3">
    <location>
        <begin position="572"/>
        <end position="614"/>
    </location>
</feature>
<dbReference type="OrthoDB" id="653202at2759"/>
<comment type="caution">
    <text evidence="4">The sequence shown here is derived from an EMBL/GenBank/DDBJ whole genome shotgun (WGS) entry which is preliminary data.</text>
</comment>
<dbReference type="InterPro" id="IPR026960">
    <property type="entry name" value="RVT-Znf"/>
</dbReference>
<evidence type="ECO:0000259" key="1">
    <source>
        <dbReference type="Pfam" id="PF03372"/>
    </source>
</evidence>
<feature type="domain" description="RNase H type-1" evidence="2">
    <location>
        <begin position="710"/>
        <end position="830"/>
    </location>
</feature>
<dbReference type="GO" id="GO:0003676">
    <property type="term" value="F:nucleic acid binding"/>
    <property type="evidence" value="ECO:0007669"/>
    <property type="project" value="InterPro"/>
</dbReference>
<dbReference type="PANTHER" id="PTHR47074">
    <property type="entry name" value="BNAC02G40300D PROTEIN"/>
    <property type="match status" value="1"/>
</dbReference>
<dbReference type="Pfam" id="PF13966">
    <property type="entry name" value="zf-RVT"/>
    <property type="match status" value="1"/>
</dbReference>
<evidence type="ECO:0008006" key="6">
    <source>
        <dbReference type="Google" id="ProtNLM"/>
    </source>
</evidence>
<protein>
    <recommendedName>
        <fullName evidence="6">Reverse transcriptase</fullName>
    </recommendedName>
</protein>
<dbReference type="Gene3D" id="3.60.10.10">
    <property type="entry name" value="Endonuclease/exonuclease/phosphatase"/>
    <property type="match status" value="1"/>
</dbReference>
<dbReference type="Pfam" id="PF03372">
    <property type="entry name" value="Exo_endo_phos"/>
    <property type="match status" value="1"/>
</dbReference>
<proteinExistence type="predicted"/>
<organism evidence="4 5">
    <name type="scientific">Hibiscus trionum</name>
    <name type="common">Flower of an hour</name>
    <dbReference type="NCBI Taxonomy" id="183268"/>
    <lineage>
        <taxon>Eukaryota</taxon>
        <taxon>Viridiplantae</taxon>
        <taxon>Streptophyta</taxon>
        <taxon>Embryophyta</taxon>
        <taxon>Tracheophyta</taxon>
        <taxon>Spermatophyta</taxon>
        <taxon>Magnoliopsida</taxon>
        <taxon>eudicotyledons</taxon>
        <taxon>Gunneridae</taxon>
        <taxon>Pentapetalae</taxon>
        <taxon>rosids</taxon>
        <taxon>malvids</taxon>
        <taxon>Malvales</taxon>
        <taxon>Malvaceae</taxon>
        <taxon>Malvoideae</taxon>
        <taxon>Hibiscus</taxon>
    </lineage>
</organism>
<dbReference type="InterPro" id="IPR036691">
    <property type="entry name" value="Endo/exonu/phosph_ase_sf"/>
</dbReference>
<dbReference type="Pfam" id="PF13456">
    <property type="entry name" value="RVT_3"/>
    <property type="match status" value="1"/>
</dbReference>
<keyword evidence="5" id="KW-1185">Reference proteome</keyword>
<dbReference type="AlphaFoldDB" id="A0A9W7MA31"/>
<evidence type="ECO:0000259" key="3">
    <source>
        <dbReference type="Pfam" id="PF13966"/>
    </source>
</evidence>
<dbReference type="InterPro" id="IPR005135">
    <property type="entry name" value="Endo/exonuclease/phosphatase"/>
</dbReference>
<dbReference type="PANTHER" id="PTHR47074:SF61">
    <property type="entry name" value="RNASE H TYPE-1 DOMAIN-CONTAINING PROTEIN"/>
    <property type="match status" value="1"/>
</dbReference>
<reference evidence="4" key="1">
    <citation type="submission" date="2023-05" db="EMBL/GenBank/DDBJ databases">
        <title>Genome and transcriptome analyses reveal genes involved in the formation of fine ridges on petal epidermal cells in Hibiscus trionum.</title>
        <authorList>
            <person name="Koshimizu S."/>
            <person name="Masuda S."/>
            <person name="Ishii T."/>
            <person name="Shirasu K."/>
            <person name="Hoshino A."/>
            <person name="Arita M."/>
        </authorList>
    </citation>
    <scope>NUCLEOTIDE SEQUENCE</scope>
    <source>
        <strain evidence="4">Hamamatsu line</strain>
    </source>
</reference>
<dbReference type="Proteomes" id="UP001165190">
    <property type="component" value="Unassembled WGS sequence"/>
</dbReference>
<dbReference type="InterPro" id="IPR052929">
    <property type="entry name" value="RNase_H-like_EbsB-rel"/>
</dbReference>
<dbReference type="InterPro" id="IPR044730">
    <property type="entry name" value="RNase_H-like_dom_plant"/>
</dbReference>
<dbReference type="CDD" id="cd06222">
    <property type="entry name" value="RNase_H_like"/>
    <property type="match status" value="1"/>
</dbReference>
<gene>
    <name evidence="4" type="ORF">HRI_002962200</name>
</gene>
<dbReference type="GO" id="GO:0004523">
    <property type="term" value="F:RNA-DNA hybrid ribonuclease activity"/>
    <property type="evidence" value="ECO:0007669"/>
    <property type="project" value="InterPro"/>
</dbReference>
<evidence type="ECO:0000259" key="2">
    <source>
        <dbReference type="Pfam" id="PF13456"/>
    </source>
</evidence>
<dbReference type="EMBL" id="BSYR01000025">
    <property type="protein sequence ID" value="GMI92929.1"/>
    <property type="molecule type" value="Genomic_DNA"/>
</dbReference>
<dbReference type="SUPFAM" id="SSF56219">
    <property type="entry name" value="DNase I-like"/>
    <property type="match status" value="1"/>
</dbReference>
<accession>A0A9W7MA31</accession>
<dbReference type="InterPro" id="IPR036397">
    <property type="entry name" value="RNaseH_sf"/>
</dbReference>
<name>A0A9W7MA31_HIBTR</name>
<dbReference type="SUPFAM" id="SSF53098">
    <property type="entry name" value="Ribonuclease H-like"/>
    <property type="match status" value="1"/>
</dbReference>
<feature type="domain" description="Endonuclease/exonuclease/phosphatase" evidence="1">
    <location>
        <begin position="6"/>
        <end position="152"/>
    </location>
</feature>
<sequence>MKIVCWNVRGLGKLRAVRRLRSKLRVVHPQILFLMETKVSAVRMEKIRRKCGFIHGIDIDADGSRGGLSLCWTSDMVVNLCSYSSFHIDVNISDVDSNNIWRFTGFYGNPVTAQRDLSWNLLRSLNTSPNSPWLVAGDFNEILLASEKKGGRVRPSRQMNAFSSALNDCELSDLGYSGRCFPDYHVQHLSHTISDHCPISIDTSFVRGGVPKKHMFRFNANWVLESDIEDVIRKSWESADGDANFKLQNTANALLLWSRGLKSKRNYNKRILTDRLNTLSADDPDDENLVELLEVKLALNLESDKEEIFWEQRARVNWLQKGDRNTSFFHKWATYRKKKNTIHKLKKSDGSWVQDDVGMSRLATEYFEGLFTTQTVPDPTPIFSLVRPSISNSDNAILRRTLTKDEILLAVKHMAPLKASEGFSSIFHNAKEAKIITGTKAGRFGVPITHLLFADDSILFGQSSVTEASEIKNLISTYEDVSGQLSIWCSKGLVEQGMGWRIGDGVSVKIWEDAWVGDSDNGKIVGVVQNNNYSTVNELINTQTHSCGYKWLINSSLRPETHPTILVDDWYTKLCKTIWALTLPAKVRIFFWRFVHNLLPTATNLCRRQVNIVPRILDMNAEQNFLLWISNLFESLDSTRLRLFVISLWAIWGLRNRIIHEGITQNASDIIAFSKTYANELDGSKTIARATIPNKNENWDPPPQDIYKANFDASFDISTSTSISGIVISNSNGLTMAVGTYPNQFILNSEHAEAAACEDTLVLLRELGFSKVIVEGDSLSVISKLRLPARDHSLVGVRISNILQRARDFTYLSFMHVHRERNKPAHILARCGRAYPESRVWIEESPLEVSEAISNDRRWFTTSN</sequence>
<dbReference type="InterPro" id="IPR002156">
    <property type="entry name" value="RNaseH_domain"/>
</dbReference>
<dbReference type="InterPro" id="IPR012337">
    <property type="entry name" value="RNaseH-like_sf"/>
</dbReference>
<dbReference type="Gene3D" id="3.30.420.10">
    <property type="entry name" value="Ribonuclease H-like superfamily/Ribonuclease H"/>
    <property type="match status" value="1"/>
</dbReference>